<keyword evidence="14 20" id="KW-0511">Multifunctional enzyme</keyword>
<evidence type="ECO:0000256" key="4">
    <source>
        <dbReference type="ARBA" id="ARBA00007707"/>
    </source>
</evidence>
<dbReference type="AlphaFoldDB" id="A8RAX4"/>
<protein>
    <recommendedName>
        <fullName evidence="20">Bifunctional protein GlmU</fullName>
    </recommendedName>
    <domain>
        <recommendedName>
            <fullName evidence="20">UDP-N-acetylglucosamine pyrophosphorylase</fullName>
            <ecNumber evidence="20">2.7.7.23</ecNumber>
        </recommendedName>
        <alternativeName>
            <fullName evidence="20">N-acetylglucosamine-1-phosphate uridyltransferase</fullName>
        </alternativeName>
    </domain>
    <domain>
        <recommendedName>
            <fullName evidence="20">Glucosamine-1-phosphate N-acetyltransferase</fullName>
            <ecNumber evidence="20">2.3.1.157</ecNumber>
        </recommendedName>
    </domain>
</protein>
<comment type="function">
    <text evidence="19 20">Catalyzes the last two sequential reactions in the de novo biosynthetic pathway for UDP-N-acetylglucosamine (UDP-GlcNAc). The C-terminal domain catalyzes the transfer of acetyl group from acetyl coenzyme A to glucosamine-1-phosphate (GlcN-1-P) to produce N-acetylglucosamine-1-phosphate (GlcNAc-1-P), which is converted into UDP-GlcNAc by the transfer of uridine 5-monophosphate (from uridine 5-triphosphate), a reaction catalyzed by the N-terminal domain.</text>
</comment>
<dbReference type="GO" id="GO:0005737">
    <property type="term" value="C:cytoplasm"/>
    <property type="evidence" value="ECO:0007669"/>
    <property type="project" value="UniProtKB-SubCell"/>
</dbReference>
<dbReference type="UniPathway" id="UPA00973"/>
<feature type="binding site" evidence="20">
    <location>
        <position position="228"/>
    </location>
    <ligand>
        <name>UDP-N-acetyl-alpha-D-glucosamine</name>
        <dbReference type="ChEBI" id="CHEBI:57705"/>
    </ligand>
</feature>
<evidence type="ECO:0000259" key="21">
    <source>
        <dbReference type="Pfam" id="PF00483"/>
    </source>
</evidence>
<feature type="binding site" evidence="20">
    <location>
        <position position="155"/>
    </location>
    <ligand>
        <name>UDP-N-acetyl-alpha-D-glucosamine</name>
        <dbReference type="ChEBI" id="CHEBI:57705"/>
    </ligand>
</feature>
<dbReference type="EC" id="2.7.7.23" evidence="20"/>
<dbReference type="SUPFAM" id="SSF51161">
    <property type="entry name" value="Trimeric LpxA-like enzymes"/>
    <property type="match status" value="1"/>
</dbReference>
<comment type="pathway">
    <text evidence="3 20">Nucleotide-sugar biosynthesis; UDP-N-acetyl-alpha-D-glucosamine biosynthesis; UDP-N-acetyl-alpha-D-glucosamine from N-acetyl-alpha-D-glucosamine 1-phosphate: step 1/1.</text>
</comment>
<dbReference type="GO" id="GO:0016020">
    <property type="term" value="C:membrane"/>
    <property type="evidence" value="ECO:0007669"/>
    <property type="project" value="GOC"/>
</dbReference>
<comment type="catalytic activity">
    <reaction evidence="17 20">
        <text>alpha-D-glucosamine 1-phosphate + acetyl-CoA = N-acetyl-alpha-D-glucosamine 1-phosphate + CoA + H(+)</text>
        <dbReference type="Rhea" id="RHEA:13725"/>
        <dbReference type="ChEBI" id="CHEBI:15378"/>
        <dbReference type="ChEBI" id="CHEBI:57287"/>
        <dbReference type="ChEBI" id="CHEBI:57288"/>
        <dbReference type="ChEBI" id="CHEBI:57776"/>
        <dbReference type="ChEBI" id="CHEBI:58516"/>
        <dbReference type="EC" id="2.3.1.157"/>
    </reaction>
</comment>
<evidence type="ECO:0000256" key="13">
    <source>
        <dbReference type="ARBA" id="ARBA00022984"/>
    </source>
</evidence>
<evidence type="ECO:0000256" key="16">
    <source>
        <dbReference type="ARBA" id="ARBA00023316"/>
    </source>
</evidence>
<dbReference type="GO" id="GO:0006048">
    <property type="term" value="P:UDP-N-acetylglucosamine biosynthetic process"/>
    <property type="evidence" value="ECO:0007669"/>
    <property type="project" value="UniProtKB-UniPathway"/>
</dbReference>
<evidence type="ECO:0000256" key="3">
    <source>
        <dbReference type="ARBA" id="ARBA00005208"/>
    </source>
</evidence>
<evidence type="ECO:0000256" key="18">
    <source>
        <dbReference type="ARBA" id="ARBA00048493"/>
    </source>
</evidence>
<keyword evidence="11 20" id="KW-0460">Magnesium</keyword>
<reference evidence="22 23" key="1">
    <citation type="submission" date="2007-09" db="EMBL/GenBank/DDBJ databases">
        <title>Draft genome sequence of Eubacterium dolichum (DSM 3991).</title>
        <authorList>
            <person name="Sudarsanam P."/>
            <person name="Ley R."/>
            <person name="Guruge J."/>
            <person name="Turnbaugh P.J."/>
            <person name="Mahowald M."/>
            <person name="Liep D."/>
            <person name="Gordon J."/>
        </authorList>
    </citation>
    <scope>NUCLEOTIDE SEQUENCE [LARGE SCALE GENOMIC DNA]</scope>
    <source>
        <strain evidence="22 23">DSM 3991</strain>
    </source>
</reference>
<dbReference type="HAMAP" id="MF_01631">
    <property type="entry name" value="GlmU"/>
    <property type="match status" value="1"/>
</dbReference>
<evidence type="ECO:0000256" key="2">
    <source>
        <dbReference type="ARBA" id="ARBA00005166"/>
    </source>
</evidence>
<dbReference type="HOGENOM" id="CLU_029499_15_2_9"/>
<evidence type="ECO:0000256" key="9">
    <source>
        <dbReference type="ARBA" id="ARBA00022723"/>
    </source>
</evidence>
<dbReference type="UniPathway" id="UPA00113">
    <property type="reaction ID" value="UER00532"/>
</dbReference>
<evidence type="ECO:0000256" key="17">
    <source>
        <dbReference type="ARBA" id="ARBA00048247"/>
    </source>
</evidence>
<feature type="binding site" evidence="20">
    <location>
        <position position="170"/>
    </location>
    <ligand>
        <name>UDP-N-acetyl-alpha-D-glucosamine</name>
        <dbReference type="ChEBI" id="CHEBI:57705"/>
    </ligand>
</feature>
<dbReference type="EC" id="2.3.1.157" evidence="20"/>
<dbReference type="GO" id="GO:0071555">
    <property type="term" value="P:cell wall organization"/>
    <property type="evidence" value="ECO:0007669"/>
    <property type="project" value="UniProtKB-KW"/>
</dbReference>
<feature type="binding site" evidence="20">
    <location>
        <position position="333"/>
    </location>
    <ligand>
        <name>UDP-N-acetyl-alpha-D-glucosamine</name>
        <dbReference type="ChEBI" id="CHEBI:57705"/>
    </ligand>
</feature>
<dbReference type="GO" id="GO:0008360">
    <property type="term" value="P:regulation of cell shape"/>
    <property type="evidence" value="ECO:0007669"/>
    <property type="project" value="UniProtKB-KW"/>
</dbReference>
<keyword evidence="16 20" id="KW-0961">Cell wall biogenesis/degradation</keyword>
<evidence type="ECO:0000256" key="20">
    <source>
        <dbReference type="HAMAP-Rule" id="MF_01631"/>
    </source>
</evidence>
<comment type="subcellular location">
    <subcellularLocation>
        <location evidence="1 20">Cytoplasm</location>
    </subcellularLocation>
</comment>
<dbReference type="NCBIfam" id="TIGR01173">
    <property type="entry name" value="glmU"/>
    <property type="match status" value="1"/>
</dbReference>
<dbReference type="Gene3D" id="3.90.550.10">
    <property type="entry name" value="Spore Coat Polysaccharide Biosynthesis Protein SpsA, Chain A"/>
    <property type="match status" value="1"/>
</dbReference>
<evidence type="ECO:0000256" key="11">
    <source>
        <dbReference type="ARBA" id="ARBA00022842"/>
    </source>
</evidence>
<feature type="binding site" evidence="20">
    <location>
        <begin position="81"/>
        <end position="82"/>
    </location>
    <ligand>
        <name>UDP-N-acetyl-alpha-D-glucosamine</name>
        <dbReference type="ChEBI" id="CHEBI:57705"/>
    </ligand>
</feature>
<dbReference type="GO" id="GO:0000902">
    <property type="term" value="P:cell morphogenesis"/>
    <property type="evidence" value="ECO:0007669"/>
    <property type="project" value="UniProtKB-UniRule"/>
</dbReference>
<keyword evidence="12 20" id="KW-0133">Cell shape</keyword>
<comment type="similarity">
    <text evidence="5 20">In the N-terminal section; belongs to the N-acetylglucosamine-1-phosphate uridyltransferase family.</text>
</comment>
<comment type="pathway">
    <text evidence="2 20">Nucleotide-sugar biosynthesis; UDP-N-acetyl-alpha-D-glucosamine biosynthesis; N-acetyl-alpha-D-glucosamine 1-phosphate from alpha-D-glucosamine 6-phosphate (route II): step 2/2.</text>
</comment>
<dbReference type="InterPro" id="IPR005882">
    <property type="entry name" value="Bifunctional_GlmU"/>
</dbReference>
<dbReference type="Pfam" id="PF00483">
    <property type="entry name" value="NTP_transferase"/>
    <property type="match status" value="1"/>
</dbReference>
<feature type="region of interest" description="N-acetyltransferase" evidence="20">
    <location>
        <begin position="252"/>
        <end position="456"/>
    </location>
</feature>
<gene>
    <name evidence="20 22" type="primary">glmU</name>
    <name evidence="22" type="ORF">EUBDOL_00941</name>
</gene>
<keyword evidence="8 20" id="KW-0548">Nucleotidyltransferase</keyword>
<evidence type="ECO:0000256" key="12">
    <source>
        <dbReference type="ARBA" id="ARBA00022960"/>
    </source>
</evidence>
<dbReference type="GO" id="GO:0000287">
    <property type="term" value="F:magnesium ion binding"/>
    <property type="evidence" value="ECO:0007669"/>
    <property type="project" value="UniProtKB-UniRule"/>
</dbReference>
<feature type="domain" description="Nucleotidyl transferase" evidence="21">
    <location>
        <begin position="9"/>
        <end position="220"/>
    </location>
</feature>
<evidence type="ECO:0000256" key="10">
    <source>
        <dbReference type="ARBA" id="ARBA00022737"/>
    </source>
</evidence>
<dbReference type="SUPFAM" id="SSF53448">
    <property type="entry name" value="Nucleotide-diphospho-sugar transferases"/>
    <property type="match status" value="1"/>
</dbReference>
<sequence length="456" mass="49687">MEVYFMKCAVVLAAGKGTRMKSSLNKVMHPVMNKPMIGHIISSLKKSNVDRIVVVVGHGAESVKEYLGDEVEYALQEPQLGTGHAVMQAKALEGIEGETIILCGDGPLIQPETIQAAFEANKGNACTVLTSVLEEGLHYGRIVRDAQGAVKKIVEAKDCSEEELKITEINTGIFCFDNQKLFAGLKEIRNDNAQNEYYLTDLVEILNKKGERVNAMIVKDRDETMGVNDRVDLANAARWLKRHINEKHMRNGVTIVDPENTYIDVDVEIGADTIIYPNVHIQGNSVIGSNVEILPNSFLRNAVIEDGVVIDSSKIVESKVGANATVGPMSHLRNHTEIAANCRIGNFVEFKNSYFGEGSKCAHLTYIGDSDFGKKINVGCGVVTVNYDGKNKYRTTVKDGAFIGSNCNLIAPVTIGENVLLAAGSTITDSVEDGDMGIARMRQSIKKGFGTAYKNK</sequence>
<dbReference type="PANTHER" id="PTHR43584:SF3">
    <property type="entry name" value="BIFUNCTIONAL PROTEIN GLMU"/>
    <property type="match status" value="1"/>
</dbReference>
<evidence type="ECO:0000256" key="14">
    <source>
        <dbReference type="ARBA" id="ARBA00023268"/>
    </source>
</evidence>
<keyword evidence="7 20" id="KW-0808">Transferase</keyword>
<feature type="binding site" evidence="20">
    <location>
        <begin position="386"/>
        <end position="387"/>
    </location>
    <ligand>
        <name>acetyl-CoA</name>
        <dbReference type="ChEBI" id="CHEBI:57288"/>
    </ligand>
</feature>
<dbReference type="InterPro" id="IPR029044">
    <property type="entry name" value="Nucleotide-diphossugar_trans"/>
</dbReference>
<comment type="subunit">
    <text evidence="20">Homotrimer.</text>
</comment>
<feature type="binding site" evidence="20">
    <location>
        <position position="405"/>
    </location>
    <ligand>
        <name>acetyl-CoA</name>
        <dbReference type="ChEBI" id="CHEBI:57288"/>
    </ligand>
</feature>
<proteinExistence type="inferred from homology"/>
<comment type="similarity">
    <text evidence="4 20">In the C-terminal section; belongs to the transferase hexapeptide repeat family.</text>
</comment>
<dbReference type="NCBIfam" id="NF010934">
    <property type="entry name" value="PRK14354.1"/>
    <property type="match status" value="1"/>
</dbReference>
<name>A8RAX4_9FIRM</name>
<dbReference type="CDD" id="cd02540">
    <property type="entry name" value="GT2_GlmU_N_bac"/>
    <property type="match status" value="1"/>
</dbReference>
<comment type="pathway">
    <text evidence="20">Bacterial outer membrane biogenesis; LPS lipid A biosynthesis.</text>
</comment>
<feature type="active site" description="Proton acceptor" evidence="20">
    <location>
        <position position="363"/>
    </location>
</feature>
<evidence type="ECO:0000256" key="19">
    <source>
        <dbReference type="ARBA" id="ARBA00049628"/>
    </source>
</evidence>
<feature type="region of interest" description="Pyrophosphorylase" evidence="20">
    <location>
        <begin position="1"/>
        <end position="230"/>
    </location>
</feature>
<dbReference type="Pfam" id="PF00132">
    <property type="entry name" value="Hexapep"/>
    <property type="match status" value="2"/>
</dbReference>
<feature type="binding site" evidence="20">
    <location>
        <begin position="12"/>
        <end position="15"/>
    </location>
    <ligand>
        <name>UDP-N-acetyl-alpha-D-glucosamine</name>
        <dbReference type="ChEBI" id="CHEBI:57705"/>
    </ligand>
</feature>
<comment type="catalytic activity">
    <reaction evidence="18 20">
        <text>N-acetyl-alpha-D-glucosamine 1-phosphate + UTP + H(+) = UDP-N-acetyl-alpha-D-glucosamine + diphosphate</text>
        <dbReference type="Rhea" id="RHEA:13509"/>
        <dbReference type="ChEBI" id="CHEBI:15378"/>
        <dbReference type="ChEBI" id="CHEBI:33019"/>
        <dbReference type="ChEBI" id="CHEBI:46398"/>
        <dbReference type="ChEBI" id="CHEBI:57705"/>
        <dbReference type="ChEBI" id="CHEBI:57776"/>
        <dbReference type="EC" id="2.7.7.23"/>
    </reaction>
</comment>
<feature type="binding site" evidence="20">
    <location>
        <position position="76"/>
    </location>
    <ligand>
        <name>UDP-N-acetyl-alpha-D-glucosamine</name>
        <dbReference type="ChEBI" id="CHEBI:57705"/>
    </ligand>
</feature>
<feature type="binding site" evidence="20">
    <location>
        <position position="26"/>
    </location>
    <ligand>
        <name>UDP-N-acetyl-alpha-D-glucosamine</name>
        <dbReference type="ChEBI" id="CHEBI:57705"/>
    </ligand>
</feature>
<feature type="binding site" evidence="20">
    <location>
        <position position="105"/>
    </location>
    <ligand>
        <name>Mg(2+)</name>
        <dbReference type="ChEBI" id="CHEBI:18420"/>
    </ligand>
</feature>
<dbReference type="GO" id="GO:0003977">
    <property type="term" value="F:UDP-N-acetylglucosamine diphosphorylase activity"/>
    <property type="evidence" value="ECO:0007669"/>
    <property type="project" value="UniProtKB-UniRule"/>
</dbReference>
<evidence type="ECO:0000313" key="23">
    <source>
        <dbReference type="Proteomes" id="UP000004090"/>
    </source>
</evidence>
<feature type="binding site" evidence="20">
    <location>
        <position position="351"/>
    </location>
    <ligand>
        <name>UDP-N-acetyl-alpha-D-glucosamine</name>
        <dbReference type="ChEBI" id="CHEBI:57705"/>
    </ligand>
</feature>
<dbReference type="GO" id="GO:0019134">
    <property type="term" value="F:glucosamine-1-phosphate N-acetyltransferase activity"/>
    <property type="evidence" value="ECO:0007669"/>
    <property type="project" value="UniProtKB-UniRule"/>
</dbReference>
<evidence type="ECO:0000256" key="7">
    <source>
        <dbReference type="ARBA" id="ARBA00022679"/>
    </source>
</evidence>
<dbReference type="GO" id="GO:0009252">
    <property type="term" value="P:peptidoglycan biosynthetic process"/>
    <property type="evidence" value="ECO:0007669"/>
    <property type="project" value="UniProtKB-UniRule"/>
</dbReference>
<dbReference type="GO" id="GO:0009245">
    <property type="term" value="P:lipid A biosynthetic process"/>
    <property type="evidence" value="ECO:0007669"/>
    <property type="project" value="UniProtKB-UniRule"/>
</dbReference>
<dbReference type="PANTHER" id="PTHR43584">
    <property type="entry name" value="NUCLEOTIDYL TRANSFERASE"/>
    <property type="match status" value="1"/>
</dbReference>
<accession>A8RAX4</accession>
<dbReference type="CDD" id="cd03353">
    <property type="entry name" value="LbH_GlmU_C"/>
    <property type="match status" value="1"/>
</dbReference>
<keyword evidence="13 20" id="KW-0573">Peptidoglycan synthesis</keyword>
<evidence type="ECO:0000256" key="8">
    <source>
        <dbReference type="ARBA" id="ARBA00022695"/>
    </source>
</evidence>
<evidence type="ECO:0000256" key="6">
    <source>
        <dbReference type="ARBA" id="ARBA00022490"/>
    </source>
</evidence>
<feature type="binding site" evidence="20">
    <location>
        <position position="377"/>
    </location>
    <ligand>
        <name>UDP-N-acetyl-alpha-D-glucosamine</name>
        <dbReference type="ChEBI" id="CHEBI:57705"/>
    </ligand>
</feature>
<feature type="binding site" evidence="20">
    <location>
        <position position="366"/>
    </location>
    <ligand>
        <name>UDP-N-acetyl-alpha-D-glucosamine</name>
        <dbReference type="ChEBI" id="CHEBI:57705"/>
    </ligand>
</feature>
<feature type="binding site" evidence="20">
    <location>
        <position position="140"/>
    </location>
    <ligand>
        <name>UDP-N-acetyl-alpha-D-glucosamine</name>
        <dbReference type="ChEBI" id="CHEBI:57705"/>
    </ligand>
</feature>
<organism evidence="22 23">
    <name type="scientific">Amedibacillus dolichus DSM 3991</name>
    <dbReference type="NCBI Taxonomy" id="428127"/>
    <lineage>
        <taxon>Bacteria</taxon>
        <taxon>Bacillati</taxon>
        <taxon>Bacillota</taxon>
        <taxon>Erysipelotrichia</taxon>
        <taxon>Erysipelotrichales</taxon>
        <taxon>Erysipelotrichaceae</taxon>
        <taxon>Amedibacillus</taxon>
    </lineage>
</organism>
<dbReference type="InterPro" id="IPR038009">
    <property type="entry name" value="GlmU_C_LbH"/>
</dbReference>
<comment type="caution">
    <text evidence="20">Lacks conserved residue(s) required for the propagation of feature annotation.</text>
</comment>
<evidence type="ECO:0000256" key="15">
    <source>
        <dbReference type="ARBA" id="ARBA00023315"/>
    </source>
</evidence>
<comment type="cofactor">
    <cofactor evidence="20">
        <name>Mg(2+)</name>
        <dbReference type="ChEBI" id="CHEBI:18420"/>
    </cofactor>
    <text evidence="20">Binds 1 Mg(2+) ion per subunit.</text>
</comment>
<evidence type="ECO:0000313" key="22">
    <source>
        <dbReference type="EMBL" id="EDP11762.1"/>
    </source>
</evidence>
<evidence type="ECO:0000256" key="1">
    <source>
        <dbReference type="ARBA" id="ARBA00004496"/>
    </source>
</evidence>
<dbReference type="Proteomes" id="UP000004090">
    <property type="component" value="Unassembled WGS sequence"/>
</dbReference>
<dbReference type="InterPro" id="IPR050065">
    <property type="entry name" value="GlmU-like"/>
</dbReference>
<dbReference type="Gene3D" id="2.160.10.10">
    <property type="entry name" value="Hexapeptide repeat proteins"/>
    <property type="match status" value="1"/>
</dbReference>
<dbReference type="InterPro" id="IPR001451">
    <property type="entry name" value="Hexapep"/>
</dbReference>
<dbReference type="STRING" id="428127.EUBDOL_00941"/>
<feature type="binding site" evidence="20">
    <location>
        <position position="228"/>
    </location>
    <ligand>
        <name>Mg(2+)</name>
        <dbReference type="ChEBI" id="CHEBI:18420"/>
    </ligand>
</feature>
<keyword evidence="10 20" id="KW-0677">Repeat</keyword>
<feature type="region of interest" description="Linker" evidence="20">
    <location>
        <begin position="231"/>
        <end position="251"/>
    </location>
</feature>
<dbReference type="InterPro" id="IPR005835">
    <property type="entry name" value="NTP_transferase_dom"/>
</dbReference>
<evidence type="ECO:0000256" key="5">
    <source>
        <dbReference type="ARBA" id="ARBA00007947"/>
    </source>
</evidence>
<keyword evidence="9 20" id="KW-0479">Metal-binding</keyword>
<dbReference type="EMBL" id="ABAW02000018">
    <property type="protein sequence ID" value="EDP11762.1"/>
    <property type="molecule type" value="Genomic_DNA"/>
</dbReference>
<keyword evidence="6 20" id="KW-0963">Cytoplasm</keyword>
<feature type="binding site" evidence="20">
    <location>
        <position position="440"/>
    </location>
    <ligand>
        <name>acetyl-CoA</name>
        <dbReference type="ChEBI" id="CHEBI:57288"/>
    </ligand>
</feature>
<comment type="caution">
    <text evidence="22">The sequence shown here is derived from an EMBL/GenBank/DDBJ whole genome shotgun (WGS) entry which is preliminary data.</text>
</comment>
<dbReference type="eggNOG" id="COG1207">
    <property type="taxonomic scope" value="Bacteria"/>
</dbReference>
<reference evidence="22 23" key="2">
    <citation type="submission" date="2007-09" db="EMBL/GenBank/DDBJ databases">
        <authorList>
            <person name="Fulton L."/>
            <person name="Clifton S."/>
            <person name="Fulton B."/>
            <person name="Xu J."/>
            <person name="Minx P."/>
            <person name="Pepin K.H."/>
            <person name="Johnson M."/>
            <person name="Thiruvilangam P."/>
            <person name="Bhonagiri V."/>
            <person name="Nash W.E."/>
            <person name="Mardis E.R."/>
            <person name="Wilson R.K."/>
        </authorList>
    </citation>
    <scope>NUCLEOTIDE SEQUENCE [LARGE SCALE GENOMIC DNA]</scope>
    <source>
        <strain evidence="22 23">DSM 3991</strain>
    </source>
</reference>
<keyword evidence="15 20" id="KW-0012">Acyltransferase</keyword>
<dbReference type="InterPro" id="IPR011004">
    <property type="entry name" value="Trimer_LpxA-like_sf"/>
</dbReference>
<feature type="binding site" evidence="20">
    <location>
        <position position="423"/>
    </location>
    <ligand>
        <name>acetyl-CoA</name>
        <dbReference type="ChEBI" id="CHEBI:57288"/>
    </ligand>
</feature>